<dbReference type="Proteomes" id="UP000006015">
    <property type="component" value="Unassembled WGS sequence"/>
</dbReference>
<dbReference type="EMBL" id="ADNS01000004">
    <property type="protein sequence ID" value="EFG81993.1"/>
    <property type="molecule type" value="Genomic_DNA"/>
</dbReference>
<proteinExistence type="predicted"/>
<reference evidence="1 2" key="1">
    <citation type="submission" date="2010-04" db="EMBL/GenBank/DDBJ databases">
        <authorList>
            <person name="Weinstock G."/>
            <person name="Sodergren E."/>
            <person name="Clifton S."/>
            <person name="Fulton L."/>
            <person name="Fulton B."/>
            <person name="Courtney L."/>
            <person name="Fronick C."/>
            <person name="Harrison M."/>
            <person name="Strong C."/>
            <person name="Farmer C."/>
            <person name="Delahaunty K."/>
            <person name="Markovic C."/>
            <person name="Hall O."/>
            <person name="Minx P."/>
            <person name="Tomlinson C."/>
            <person name="Mitreva M."/>
            <person name="Hou S."/>
            <person name="Wollam A."/>
            <person name="Pepin K.H."/>
            <person name="Johnson M."/>
            <person name="Bhonagiri V."/>
            <person name="Zhang X."/>
            <person name="Suruliraj S."/>
            <person name="Warren W."/>
            <person name="Chinwalla A."/>
            <person name="Mardis E.R."/>
            <person name="Wilson R.K."/>
        </authorList>
    </citation>
    <scope>NUCLEOTIDE SEQUENCE [LARGE SCALE GENOMIC DNA]</scope>
    <source>
        <strain evidence="1 2">DSM 20306</strain>
    </source>
</reference>
<organism evidence="1 2">
    <name type="scientific">Corynebacterium ammoniagenes DSM 20306</name>
    <dbReference type="NCBI Taxonomy" id="649754"/>
    <lineage>
        <taxon>Bacteria</taxon>
        <taxon>Bacillati</taxon>
        <taxon>Actinomycetota</taxon>
        <taxon>Actinomycetes</taxon>
        <taxon>Mycobacteriales</taxon>
        <taxon>Corynebacteriaceae</taxon>
        <taxon>Corynebacterium</taxon>
    </lineage>
</organism>
<comment type="caution">
    <text evidence="1">The sequence shown here is derived from an EMBL/GenBank/DDBJ whole genome shotgun (WGS) entry which is preliminary data.</text>
</comment>
<keyword evidence="2" id="KW-1185">Reference proteome</keyword>
<evidence type="ECO:0000313" key="1">
    <source>
        <dbReference type="EMBL" id="EFG81993.1"/>
    </source>
</evidence>
<sequence length="42" mass="4686">MMQEFDGFSFFYPCATGGRLWRAATNIVQSLTHAVTPVYQSG</sequence>
<gene>
    <name evidence="1" type="ORF">HMPREF0281_00700</name>
</gene>
<name>A0ABN0AGP8_CORAM</name>
<evidence type="ECO:0000313" key="2">
    <source>
        <dbReference type="Proteomes" id="UP000006015"/>
    </source>
</evidence>
<accession>A0ABN0AGP8</accession>
<protein>
    <submittedName>
        <fullName evidence="1">Uncharacterized protein</fullName>
    </submittedName>
</protein>